<proteinExistence type="predicted"/>
<keyword evidence="3" id="KW-1185">Reference proteome</keyword>
<dbReference type="RefSeq" id="WP_311362240.1">
    <property type="nucleotide sequence ID" value="NZ_JAVRIE010000005.1"/>
</dbReference>
<accession>A0AAW8R2B9</accession>
<evidence type="ECO:0000313" key="3">
    <source>
        <dbReference type="Proteomes" id="UP001249020"/>
    </source>
</evidence>
<reference evidence="2 3" key="1">
    <citation type="submission" date="2023-09" db="EMBL/GenBank/DDBJ databases">
        <authorList>
            <person name="Rey-Velasco X."/>
        </authorList>
    </citation>
    <scope>NUCLEOTIDE SEQUENCE [LARGE SCALE GENOMIC DNA]</scope>
    <source>
        <strain evidence="2 3">W409</strain>
    </source>
</reference>
<protein>
    <submittedName>
        <fullName evidence="2">Uncharacterized protein</fullName>
    </submittedName>
</protein>
<feature type="transmembrane region" description="Helical" evidence="1">
    <location>
        <begin position="172"/>
        <end position="196"/>
    </location>
</feature>
<organism evidence="2 3">
    <name type="scientific">Brumicola blandensis</name>
    <dbReference type="NCBI Taxonomy" id="3075611"/>
    <lineage>
        <taxon>Bacteria</taxon>
        <taxon>Pseudomonadati</taxon>
        <taxon>Pseudomonadota</taxon>
        <taxon>Gammaproteobacteria</taxon>
        <taxon>Alteromonadales</taxon>
        <taxon>Alteromonadaceae</taxon>
        <taxon>Brumicola</taxon>
    </lineage>
</organism>
<dbReference type="AlphaFoldDB" id="A0AAW8R2B9"/>
<gene>
    <name evidence="2" type="ORF">RM544_13060</name>
</gene>
<feature type="transmembrane region" description="Helical" evidence="1">
    <location>
        <begin position="94"/>
        <end position="113"/>
    </location>
</feature>
<keyword evidence="1" id="KW-0812">Transmembrane</keyword>
<dbReference type="Proteomes" id="UP001249020">
    <property type="component" value="Unassembled WGS sequence"/>
</dbReference>
<evidence type="ECO:0000256" key="1">
    <source>
        <dbReference type="SAM" id="Phobius"/>
    </source>
</evidence>
<keyword evidence="1" id="KW-0472">Membrane</keyword>
<dbReference type="EMBL" id="JAVRIE010000005">
    <property type="protein sequence ID" value="MDT0583471.1"/>
    <property type="molecule type" value="Genomic_DNA"/>
</dbReference>
<feature type="transmembrane region" description="Helical" evidence="1">
    <location>
        <begin position="217"/>
        <end position="238"/>
    </location>
</feature>
<sequence>MSDWLPQSNYLLMLMQVGFTLILIPVLSYFKLTNIALNYGINRYPQSEAHVKECLAKATKVYWSSVAFILIVVGAMVLHAIFNGTELLNWDDHMGVMIMYLLAMIPVVVMVFMHKRLFTVFKQYAGSKRSASLRVRSWQDYIPMSLLVLIGIANLVFVATILYFVNHPFEGFAGYANLLGLLVINGIFFAIVIYLYRGENSQGYYHPEHRDAIKKRAIQINLLILALALFHISLSIWVQGSYLVEYKLIVQSLYLQLILALSAFALTLPKSVFDESSDSERMK</sequence>
<feature type="transmembrane region" description="Helical" evidence="1">
    <location>
        <begin position="12"/>
        <end position="30"/>
    </location>
</feature>
<comment type="caution">
    <text evidence="2">The sequence shown here is derived from an EMBL/GenBank/DDBJ whole genome shotgun (WGS) entry which is preliminary data.</text>
</comment>
<name>A0AAW8R2B9_9ALTE</name>
<feature type="transmembrane region" description="Helical" evidence="1">
    <location>
        <begin position="146"/>
        <end position="166"/>
    </location>
</feature>
<keyword evidence="1" id="KW-1133">Transmembrane helix</keyword>
<evidence type="ECO:0000313" key="2">
    <source>
        <dbReference type="EMBL" id="MDT0583471.1"/>
    </source>
</evidence>
<feature type="transmembrane region" description="Helical" evidence="1">
    <location>
        <begin position="253"/>
        <end position="273"/>
    </location>
</feature>
<feature type="transmembrane region" description="Helical" evidence="1">
    <location>
        <begin position="61"/>
        <end position="82"/>
    </location>
</feature>